<accession>A0DQS4</accession>
<evidence type="ECO:0000313" key="2">
    <source>
        <dbReference type="Proteomes" id="UP000000600"/>
    </source>
</evidence>
<organism evidence="1 2">
    <name type="scientific">Paramecium tetraurelia</name>
    <dbReference type="NCBI Taxonomy" id="5888"/>
    <lineage>
        <taxon>Eukaryota</taxon>
        <taxon>Sar</taxon>
        <taxon>Alveolata</taxon>
        <taxon>Ciliophora</taxon>
        <taxon>Intramacronucleata</taxon>
        <taxon>Oligohymenophorea</taxon>
        <taxon>Peniculida</taxon>
        <taxon>Parameciidae</taxon>
        <taxon>Paramecium</taxon>
    </lineage>
</organism>
<dbReference type="OrthoDB" id="304926at2759"/>
<dbReference type="Proteomes" id="UP000000600">
    <property type="component" value="Unassembled WGS sequence"/>
</dbReference>
<protein>
    <submittedName>
        <fullName evidence="1">Uncharacterized protein</fullName>
    </submittedName>
</protein>
<proteinExistence type="predicted"/>
<dbReference type="EMBL" id="CT868540">
    <property type="protein sequence ID" value="CAK85391.1"/>
    <property type="molecule type" value="Genomic_DNA"/>
</dbReference>
<sequence>MNKEQELIENSLYFQDILEENIESNDFYLYETTQVVQQPVENKNFTLINILGQMNINENVEMLIEEPNY</sequence>
<dbReference type="RefSeq" id="XP_001452788.1">
    <property type="nucleotide sequence ID" value="XM_001452751.2"/>
</dbReference>
<keyword evidence="2" id="KW-1185">Reference proteome</keyword>
<gene>
    <name evidence="1" type="ORF">GSPATT00002791001</name>
</gene>
<dbReference type="OMA" id="CLYENME"/>
<dbReference type="GeneID" id="5038573"/>
<name>A0DQS4_PARTE</name>
<evidence type="ECO:0000313" key="1">
    <source>
        <dbReference type="EMBL" id="CAK85391.1"/>
    </source>
</evidence>
<reference evidence="1 2" key="1">
    <citation type="journal article" date="2006" name="Nature">
        <title>Global trends of whole-genome duplications revealed by the ciliate Paramecium tetraurelia.</title>
        <authorList>
            <consortium name="Genoscope"/>
            <person name="Aury J.-M."/>
            <person name="Jaillon O."/>
            <person name="Duret L."/>
            <person name="Noel B."/>
            <person name="Jubin C."/>
            <person name="Porcel B.M."/>
            <person name="Segurens B."/>
            <person name="Daubin V."/>
            <person name="Anthouard V."/>
            <person name="Aiach N."/>
            <person name="Arnaiz O."/>
            <person name="Billaut A."/>
            <person name="Beisson J."/>
            <person name="Blanc I."/>
            <person name="Bouhouche K."/>
            <person name="Camara F."/>
            <person name="Duharcourt S."/>
            <person name="Guigo R."/>
            <person name="Gogendeau D."/>
            <person name="Katinka M."/>
            <person name="Keller A.-M."/>
            <person name="Kissmehl R."/>
            <person name="Klotz C."/>
            <person name="Koll F."/>
            <person name="Le Moue A."/>
            <person name="Lepere C."/>
            <person name="Malinsky S."/>
            <person name="Nowacki M."/>
            <person name="Nowak J.K."/>
            <person name="Plattner H."/>
            <person name="Poulain J."/>
            <person name="Ruiz F."/>
            <person name="Serrano V."/>
            <person name="Zagulski M."/>
            <person name="Dessen P."/>
            <person name="Betermier M."/>
            <person name="Weissenbach J."/>
            <person name="Scarpelli C."/>
            <person name="Schachter V."/>
            <person name="Sperling L."/>
            <person name="Meyer E."/>
            <person name="Cohen J."/>
            <person name="Wincker P."/>
        </authorList>
    </citation>
    <scope>NUCLEOTIDE SEQUENCE [LARGE SCALE GENOMIC DNA]</scope>
    <source>
        <strain evidence="1 2">Stock d4-2</strain>
    </source>
</reference>
<dbReference type="AlphaFoldDB" id="A0DQS4"/>
<dbReference type="KEGG" id="ptm:GSPATT00002791001"/>
<dbReference type="HOGENOM" id="CLU_2781374_0_0_1"/>
<dbReference type="InParanoid" id="A0DQS4"/>